<keyword evidence="4" id="KW-0723">Serine/threonine-protein kinase</keyword>
<dbReference type="InterPro" id="IPR051343">
    <property type="entry name" value="G-type_lectin_kinases/EP1-like"/>
</dbReference>
<dbReference type="PANTHER" id="PTHR47976:SF30">
    <property type="entry name" value="RECEPTOR-LIKE SERINE_THREONINE-PROTEIN KINASE"/>
    <property type="match status" value="1"/>
</dbReference>
<evidence type="ECO:0000256" key="1">
    <source>
        <dbReference type="ARBA" id="ARBA00022729"/>
    </source>
</evidence>
<sequence length="328" mass="36796">MNWTNESFKYWYAINLRSFHWGSLLLNSIEFRKGDVTLNYKGGFMVTNKTVGKSFTTSYSASNSIVAIFRMDSDRGAEDMDCVPILNMKGCAVPGLDDEKSCIEACRTNESCKAAFLSQYDKSFSKEFCFLDTDVLSLTKVPKFGNYYSSAHLKIRSSPNNGSKTSASHSSLALTLLTLFTCVVVVLMITIVLMLVLQKKRIDDWSDHGRGEIGSVYKGVLKNGTIVAVKQLQARHGIQRFVVEVETAGNIHHINLILINIAKGLTYLHEECRHEIAHLDVKPHNILLDDNFNAKLSYFGLSTMINRDEISRVVAGRRGTLGYQTPEW</sequence>
<dbReference type="SUPFAM" id="SSF56112">
    <property type="entry name" value="Protein kinase-like (PK-like)"/>
    <property type="match status" value="1"/>
</dbReference>
<dbReference type="InterPro" id="IPR008271">
    <property type="entry name" value="Ser/Thr_kinase_AS"/>
</dbReference>
<keyword evidence="4" id="KW-0808">Transferase</keyword>
<keyword evidence="2" id="KW-0812">Transmembrane</keyword>
<keyword evidence="5" id="KW-1185">Reference proteome</keyword>
<evidence type="ECO:0000313" key="4">
    <source>
        <dbReference type="EMBL" id="PON80626.1"/>
    </source>
</evidence>
<dbReference type="InterPro" id="IPR000719">
    <property type="entry name" value="Prot_kinase_dom"/>
</dbReference>
<feature type="transmembrane region" description="Helical" evidence="2">
    <location>
        <begin position="172"/>
        <end position="197"/>
    </location>
</feature>
<evidence type="ECO:0000256" key="2">
    <source>
        <dbReference type="SAM" id="Phobius"/>
    </source>
</evidence>
<keyword evidence="2" id="KW-0472">Membrane</keyword>
<proteinExistence type="predicted"/>
<organism evidence="4 5">
    <name type="scientific">Parasponia andersonii</name>
    <name type="common">Sponia andersonii</name>
    <dbReference type="NCBI Taxonomy" id="3476"/>
    <lineage>
        <taxon>Eukaryota</taxon>
        <taxon>Viridiplantae</taxon>
        <taxon>Streptophyta</taxon>
        <taxon>Embryophyta</taxon>
        <taxon>Tracheophyta</taxon>
        <taxon>Spermatophyta</taxon>
        <taxon>Magnoliopsida</taxon>
        <taxon>eudicotyledons</taxon>
        <taxon>Gunneridae</taxon>
        <taxon>Pentapetalae</taxon>
        <taxon>rosids</taxon>
        <taxon>fabids</taxon>
        <taxon>Rosales</taxon>
        <taxon>Cannabaceae</taxon>
        <taxon>Parasponia</taxon>
    </lineage>
</organism>
<evidence type="ECO:0000259" key="3">
    <source>
        <dbReference type="PROSITE" id="PS50011"/>
    </source>
</evidence>
<dbReference type="GO" id="GO:0004674">
    <property type="term" value="F:protein serine/threonine kinase activity"/>
    <property type="evidence" value="ECO:0007669"/>
    <property type="project" value="UniProtKB-KW"/>
</dbReference>
<dbReference type="AlphaFoldDB" id="A0A2P5E508"/>
<dbReference type="Pfam" id="PF00069">
    <property type="entry name" value="Pkinase"/>
    <property type="match status" value="1"/>
</dbReference>
<accession>A0A2P5E508</accession>
<dbReference type="Gene3D" id="1.10.510.10">
    <property type="entry name" value="Transferase(Phosphotransferase) domain 1"/>
    <property type="match status" value="1"/>
</dbReference>
<dbReference type="Proteomes" id="UP000237105">
    <property type="component" value="Unassembled WGS sequence"/>
</dbReference>
<dbReference type="EMBL" id="JXTB01000001">
    <property type="protein sequence ID" value="PON80626.1"/>
    <property type="molecule type" value="Genomic_DNA"/>
</dbReference>
<keyword evidence="1" id="KW-0732">Signal</keyword>
<feature type="domain" description="Protein kinase" evidence="3">
    <location>
        <begin position="133"/>
        <end position="328"/>
    </location>
</feature>
<dbReference type="PROSITE" id="PS00108">
    <property type="entry name" value="PROTEIN_KINASE_ST"/>
    <property type="match status" value="1"/>
</dbReference>
<dbReference type="InterPro" id="IPR011009">
    <property type="entry name" value="Kinase-like_dom_sf"/>
</dbReference>
<dbReference type="PROSITE" id="PS50011">
    <property type="entry name" value="PROTEIN_KINASE_DOM"/>
    <property type="match status" value="1"/>
</dbReference>
<reference evidence="5" key="1">
    <citation type="submission" date="2016-06" db="EMBL/GenBank/DDBJ databases">
        <title>Parallel loss of symbiosis genes in relatives of nitrogen-fixing non-legume Parasponia.</title>
        <authorList>
            <person name="Van Velzen R."/>
            <person name="Holmer R."/>
            <person name="Bu F."/>
            <person name="Rutten L."/>
            <person name="Van Zeijl A."/>
            <person name="Liu W."/>
            <person name="Santuari L."/>
            <person name="Cao Q."/>
            <person name="Sharma T."/>
            <person name="Shen D."/>
            <person name="Roswanjaya Y."/>
            <person name="Wardhani T."/>
            <person name="Kalhor M.S."/>
            <person name="Jansen J."/>
            <person name="Van den Hoogen J."/>
            <person name="Gungor B."/>
            <person name="Hartog M."/>
            <person name="Hontelez J."/>
            <person name="Verver J."/>
            <person name="Yang W.-C."/>
            <person name="Schijlen E."/>
            <person name="Repin R."/>
            <person name="Schilthuizen M."/>
            <person name="Schranz E."/>
            <person name="Heidstra R."/>
            <person name="Miyata K."/>
            <person name="Fedorova E."/>
            <person name="Kohlen W."/>
            <person name="Bisseling T."/>
            <person name="Smit S."/>
            <person name="Geurts R."/>
        </authorList>
    </citation>
    <scope>NUCLEOTIDE SEQUENCE [LARGE SCALE GENOMIC DNA]</scope>
    <source>
        <strain evidence="5">cv. WU1-14</strain>
    </source>
</reference>
<dbReference type="PANTHER" id="PTHR47976">
    <property type="entry name" value="G-TYPE LECTIN S-RECEPTOR-LIKE SERINE/THREONINE-PROTEIN KINASE SD2-5"/>
    <property type="match status" value="1"/>
</dbReference>
<evidence type="ECO:0000313" key="5">
    <source>
        <dbReference type="Proteomes" id="UP000237105"/>
    </source>
</evidence>
<name>A0A2P5E508_PARAD</name>
<comment type="caution">
    <text evidence="4">The sequence shown here is derived from an EMBL/GenBank/DDBJ whole genome shotgun (WGS) entry which is preliminary data.</text>
</comment>
<dbReference type="OrthoDB" id="4062651at2759"/>
<gene>
    <name evidence="4" type="ORF">PanWU01x14_001820</name>
</gene>
<dbReference type="Gene3D" id="3.30.200.20">
    <property type="entry name" value="Phosphorylase Kinase, domain 1"/>
    <property type="match status" value="1"/>
</dbReference>
<keyword evidence="2" id="KW-1133">Transmembrane helix</keyword>
<keyword evidence="4" id="KW-0418">Kinase</keyword>
<dbReference type="GO" id="GO:0005524">
    <property type="term" value="F:ATP binding"/>
    <property type="evidence" value="ECO:0007669"/>
    <property type="project" value="InterPro"/>
</dbReference>
<protein>
    <submittedName>
        <fullName evidence="4">Serine/threonine protein kinase</fullName>
    </submittedName>
</protein>